<proteinExistence type="predicted"/>
<comment type="caution">
    <text evidence="2">The sequence shown here is derived from an EMBL/GenBank/DDBJ whole genome shotgun (WGS) entry which is preliminary data.</text>
</comment>
<feature type="region of interest" description="Disordered" evidence="1">
    <location>
        <begin position="1"/>
        <end position="46"/>
    </location>
</feature>
<dbReference type="EMBL" id="VSRR010123620">
    <property type="protein sequence ID" value="MPD00602.1"/>
    <property type="molecule type" value="Genomic_DNA"/>
</dbReference>
<gene>
    <name evidence="2" type="ORF">E2C01_096084</name>
</gene>
<evidence type="ECO:0000313" key="2">
    <source>
        <dbReference type="EMBL" id="MPD00602.1"/>
    </source>
</evidence>
<organism evidence="2 3">
    <name type="scientific">Portunus trituberculatus</name>
    <name type="common">Swimming crab</name>
    <name type="synonym">Neptunus trituberculatus</name>
    <dbReference type="NCBI Taxonomy" id="210409"/>
    <lineage>
        <taxon>Eukaryota</taxon>
        <taxon>Metazoa</taxon>
        <taxon>Ecdysozoa</taxon>
        <taxon>Arthropoda</taxon>
        <taxon>Crustacea</taxon>
        <taxon>Multicrustacea</taxon>
        <taxon>Malacostraca</taxon>
        <taxon>Eumalacostraca</taxon>
        <taxon>Eucarida</taxon>
        <taxon>Decapoda</taxon>
        <taxon>Pleocyemata</taxon>
        <taxon>Brachyura</taxon>
        <taxon>Eubrachyura</taxon>
        <taxon>Portunoidea</taxon>
        <taxon>Portunidae</taxon>
        <taxon>Portuninae</taxon>
        <taxon>Portunus</taxon>
    </lineage>
</organism>
<evidence type="ECO:0000313" key="3">
    <source>
        <dbReference type="Proteomes" id="UP000324222"/>
    </source>
</evidence>
<evidence type="ECO:0000256" key="1">
    <source>
        <dbReference type="SAM" id="MobiDB-lite"/>
    </source>
</evidence>
<protein>
    <submittedName>
        <fullName evidence="2">Uncharacterized protein</fullName>
    </submittedName>
</protein>
<dbReference type="AlphaFoldDB" id="A0A5B7JRR3"/>
<name>A0A5B7JRR3_PORTR</name>
<dbReference type="Proteomes" id="UP000324222">
    <property type="component" value="Unassembled WGS sequence"/>
</dbReference>
<accession>A0A5B7JRR3</accession>
<feature type="compositionally biased region" description="Polar residues" evidence="1">
    <location>
        <begin position="7"/>
        <end position="19"/>
    </location>
</feature>
<sequence>MGALPSDDQQNRPVQQSGSHELEDRPGPGVAFSGEGRGTTPARRFNGPFLPRVCLRLSLARRKKVQLKPQTYSLLETIIMFLL</sequence>
<reference evidence="2 3" key="1">
    <citation type="submission" date="2019-05" db="EMBL/GenBank/DDBJ databases">
        <title>Another draft genome of Portunus trituberculatus and its Hox gene families provides insights of decapod evolution.</title>
        <authorList>
            <person name="Jeong J.-H."/>
            <person name="Song I."/>
            <person name="Kim S."/>
            <person name="Choi T."/>
            <person name="Kim D."/>
            <person name="Ryu S."/>
            <person name="Kim W."/>
        </authorList>
    </citation>
    <scope>NUCLEOTIDE SEQUENCE [LARGE SCALE GENOMIC DNA]</scope>
    <source>
        <tissue evidence="2">Muscle</tissue>
    </source>
</reference>
<keyword evidence="3" id="KW-1185">Reference proteome</keyword>